<comment type="caution">
    <text evidence="5">The sequence shown here is derived from an EMBL/GenBank/DDBJ whole genome shotgun (WGS) entry which is preliminary data.</text>
</comment>
<dbReference type="GO" id="GO:0043565">
    <property type="term" value="F:sequence-specific DNA binding"/>
    <property type="evidence" value="ECO:0007669"/>
    <property type="project" value="InterPro"/>
</dbReference>
<dbReference type="PANTHER" id="PTHR43280">
    <property type="entry name" value="ARAC-FAMILY TRANSCRIPTIONAL REGULATOR"/>
    <property type="match status" value="1"/>
</dbReference>
<evidence type="ECO:0000313" key="6">
    <source>
        <dbReference type="Proteomes" id="UP000612456"/>
    </source>
</evidence>
<accession>A0A916YNQ6</accession>
<keyword evidence="3" id="KW-0804">Transcription</keyword>
<evidence type="ECO:0000313" key="5">
    <source>
        <dbReference type="EMBL" id="GGD53463.1"/>
    </source>
</evidence>
<keyword evidence="1" id="KW-0805">Transcription regulation</keyword>
<keyword evidence="2" id="KW-0238">DNA-binding</keyword>
<dbReference type="Pfam" id="PF12833">
    <property type="entry name" value="HTH_18"/>
    <property type="match status" value="1"/>
</dbReference>
<evidence type="ECO:0000256" key="2">
    <source>
        <dbReference type="ARBA" id="ARBA00023125"/>
    </source>
</evidence>
<dbReference type="SUPFAM" id="SSF46689">
    <property type="entry name" value="Homeodomain-like"/>
    <property type="match status" value="2"/>
</dbReference>
<evidence type="ECO:0000259" key="4">
    <source>
        <dbReference type="PROSITE" id="PS01124"/>
    </source>
</evidence>
<dbReference type="InterPro" id="IPR011051">
    <property type="entry name" value="RmlC_Cupin_sf"/>
</dbReference>
<organism evidence="5 6">
    <name type="scientific">Paenibacillus nasutitermitis</name>
    <dbReference type="NCBI Taxonomy" id="1652958"/>
    <lineage>
        <taxon>Bacteria</taxon>
        <taxon>Bacillati</taxon>
        <taxon>Bacillota</taxon>
        <taxon>Bacilli</taxon>
        <taxon>Bacillales</taxon>
        <taxon>Paenibacillaceae</taxon>
        <taxon>Paenibacillus</taxon>
    </lineage>
</organism>
<protein>
    <recommendedName>
        <fullName evidence="4">HTH araC/xylS-type domain-containing protein</fullName>
    </recommendedName>
</protein>
<dbReference type="InterPro" id="IPR014710">
    <property type="entry name" value="RmlC-like_jellyroll"/>
</dbReference>
<dbReference type="PROSITE" id="PS01124">
    <property type="entry name" value="HTH_ARAC_FAMILY_2"/>
    <property type="match status" value="1"/>
</dbReference>
<dbReference type="Proteomes" id="UP000612456">
    <property type="component" value="Unassembled WGS sequence"/>
</dbReference>
<proteinExistence type="predicted"/>
<sequence>MFQHPKPRRLEWPHLCPSVHWAQIQRPFPGPGKYRTLYDFELIYVFQGELLIHFNDEIAPIPVGAGDLLLLSSAMRHRIELLADPHTHLLGIHFDFFNEQTVLAEQDLTVREDKIDPERFCSIPVMGEGHPVFGAHYESVPYEMVEWMERIVEEHAKGRGNPGYELACRGLMLLIFTQLLSLDTKSSRPNLHSGYQGKIKELAVEMEIRPGAPWANAEMAGRFNVSEDHFIRLFKDIVGMSPRKYLQFIRHREAKKMLRETDMKIELIGRQLGYEDLHNFSKVFKKWQGISPRAYRKLSILH</sequence>
<dbReference type="GO" id="GO:0003700">
    <property type="term" value="F:DNA-binding transcription factor activity"/>
    <property type="evidence" value="ECO:0007669"/>
    <property type="project" value="InterPro"/>
</dbReference>
<dbReference type="Gene3D" id="2.60.120.10">
    <property type="entry name" value="Jelly Rolls"/>
    <property type="match status" value="1"/>
</dbReference>
<name>A0A916YNQ6_9BACL</name>
<feature type="domain" description="HTH araC/xylS-type" evidence="4">
    <location>
        <begin position="200"/>
        <end position="298"/>
    </location>
</feature>
<dbReference type="InterPro" id="IPR018060">
    <property type="entry name" value="HTH_AraC"/>
</dbReference>
<evidence type="ECO:0000256" key="3">
    <source>
        <dbReference type="ARBA" id="ARBA00023163"/>
    </source>
</evidence>
<dbReference type="PANTHER" id="PTHR43280:SF2">
    <property type="entry name" value="HTH-TYPE TRANSCRIPTIONAL REGULATOR EXSA"/>
    <property type="match status" value="1"/>
</dbReference>
<dbReference type="Gene3D" id="1.10.10.60">
    <property type="entry name" value="Homeodomain-like"/>
    <property type="match status" value="2"/>
</dbReference>
<dbReference type="SMART" id="SM00342">
    <property type="entry name" value="HTH_ARAC"/>
    <property type="match status" value="1"/>
</dbReference>
<dbReference type="InterPro" id="IPR009057">
    <property type="entry name" value="Homeodomain-like_sf"/>
</dbReference>
<evidence type="ECO:0000256" key="1">
    <source>
        <dbReference type="ARBA" id="ARBA00023015"/>
    </source>
</evidence>
<reference evidence="5" key="2">
    <citation type="submission" date="2020-09" db="EMBL/GenBank/DDBJ databases">
        <authorList>
            <person name="Sun Q."/>
            <person name="Zhou Y."/>
        </authorList>
    </citation>
    <scope>NUCLEOTIDE SEQUENCE</scope>
    <source>
        <strain evidence="5">CGMCC 1.15178</strain>
    </source>
</reference>
<keyword evidence="6" id="KW-1185">Reference proteome</keyword>
<reference evidence="5" key="1">
    <citation type="journal article" date="2014" name="Int. J. Syst. Evol. Microbiol.">
        <title>Complete genome sequence of Corynebacterium casei LMG S-19264T (=DSM 44701T), isolated from a smear-ripened cheese.</title>
        <authorList>
            <consortium name="US DOE Joint Genome Institute (JGI-PGF)"/>
            <person name="Walter F."/>
            <person name="Albersmeier A."/>
            <person name="Kalinowski J."/>
            <person name="Ruckert C."/>
        </authorList>
    </citation>
    <scope>NUCLEOTIDE SEQUENCE</scope>
    <source>
        <strain evidence="5">CGMCC 1.15178</strain>
    </source>
</reference>
<dbReference type="EMBL" id="BMHP01000001">
    <property type="protein sequence ID" value="GGD53463.1"/>
    <property type="molecule type" value="Genomic_DNA"/>
</dbReference>
<dbReference type="SUPFAM" id="SSF51182">
    <property type="entry name" value="RmlC-like cupins"/>
    <property type="match status" value="1"/>
</dbReference>
<gene>
    <name evidence="5" type="ORF">GCM10010911_08790</name>
</gene>
<dbReference type="AlphaFoldDB" id="A0A916YNQ6"/>